<sequence>MSEPIRVAHVVGKMCGGGVEAVVMNYYRHIDRSRVQFDFLVDEDSALVPREEIGSLGGRVFVVPPYQRLLAYMGRLEGLFSDEGWSIVHSHVNALSVFPLRAAARAGVPVRIAHSHSTAGKGEPVKNALKRLLRTQANRYPTHRLACSRYAGEWLFGKEVELEVVPNAIDMNAFAFDERWRSKARQMWNIEDGQVVIGHVGRLAPVKNQSFLIEVLSCLRKSGVDARLVLVGEGKDRIAIQNRAACLGLSEYMVMPGQMDSSLAYQGFDAFAFPSTYEGFGMAALEAQRAGLPCLLSDAITREVDVTGAVRFLPIDDPSAWADALCALRAGDRVPVRPERFSYYDIDAAAQKLAALYIALDGERAGK</sequence>
<evidence type="ECO:0000313" key="4">
    <source>
        <dbReference type="EMBL" id="ACV54617.1"/>
    </source>
</evidence>
<keyword evidence="5" id="KW-1185">Reference proteome</keyword>
<name>C8WM63_EGGLE</name>
<evidence type="ECO:0000259" key="3">
    <source>
        <dbReference type="Pfam" id="PF13579"/>
    </source>
</evidence>
<dbReference type="PANTHER" id="PTHR45947:SF3">
    <property type="entry name" value="SULFOQUINOVOSYL TRANSFERASE SQD2"/>
    <property type="match status" value="1"/>
</dbReference>
<reference evidence="4 5" key="1">
    <citation type="journal article" date="2009" name="Stand. Genomic Sci.">
        <title>Complete genome sequence of Eggerthella lenta type strain (IPP VPI 0255).</title>
        <authorList>
            <person name="Saunders E."/>
            <person name="Pukall R."/>
            <person name="Abt B."/>
            <person name="Lapidus A."/>
            <person name="Glavina Del Rio T."/>
            <person name="Copeland A."/>
            <person name="Tice H."/>
            <person name="Cheng J.F."/>
            <person name="Lucas S."/>
            <person name="Chen F."/>
            <person name="Nolan M."/>
            <person name="Bruce D."/>
            <person name="Goodwin L."/>
            <person name="Pitluck S."/>
            <person name="Ivanova N."/>
            <person name="Mavromatis K."/>
            <person name="Ovchinnikova G."/>
            <person name="Pati A."/>
            <person name="Chen A."/>
            <person name="Palaniappan K."/>
            <person name="Land M."/>
            <person name="Hauser L."/>
            <person name="Chang Y.J."/>
            <person name="Jeffries C.D."/>
            <person name="Chain P."/>
            <person name="Meincke L."/>
            <person name="Sims D."/>
            <person name="Brettin T."/>
            <person name="Detter J.C."/>
            <person name="Goker M."/>
            <person name="Bristow J."/>
            <person name="Eisen J.A."/>
            <person name="Markowitz V."/>
            <person name="Hugenholtz P."/>
            <person name="Kyrpides N.C."/>
            <person name="Klenk H.P."/>
            <person name="Han C."/>
        </authorList>
    </citation>
    <scope>NUCLEOTIDE SEQUENCE [LARGE SCALE GENOMIC DNA]</scope>
    <source>
        <strain evidence="5">ATCC 25559 / DSM 2243 / CCUG 17323 / JCM 9979 / KCTC 3265 / NCTC 11813 / VPI 0255 / 1899 B</strain>
    </source>
</reference>
<keyword evidence="2 4" id="KW-0808">Transferase</keyword>
<feature type="domain" description="Glycosyltransferase subfamily 4-like N-terminal" evidence="3">
    <location>
        <begin position="17"/>
        <end position="167"/>
    </location>
</feature>
<accession>C8WM63</accession>
<keyword evidence="1" id="KW-0328">Glycosyltransferase</keyword>
<dbReference type="InterPro" id="IPR050194">
    <property type="entry name" value="Glycosyltransferase_grp1"/>
</dbReference>
<dbReference type="BioCyc" id="ELEN479437:G1GFY-640-MONOMER"/>
<proteinExistence type="predicted"/>
<dbReference type="OrthoDB" id="9790710at2"/>
<dbReference type="HOGENOM" id="CLU_009583_33_1_11"/>
<evidence type="ECO:0000256" key="1">
    <source>
        <dbReference type="ARBA" id="ARBA00022676"/>
    </source>
</evidence>
<dbReference type="Gene3D" id="3.40.50.2000">
    <property type="entry name" value="Glycogen Phosphorylase B"/>
    <property type="match status" value="2"/>
</dbReference>
<dbReference type="GO" id="GO:0016758">
    <property type="term" value="F:hexosyltransferase activity"/>
    <property type="evidence" value="ECO:0007669"/>
    <property type="project" value="TreeGrafter"/>
</dbReference>
<dbReference type="SUPFAM" id="SSF53756">
    <property type="entry name" value="UDP-Glycosyltransferase/glycogen phosphorylase"/>
    <property type="match status" value="1"/>
</dbReference>
<organism evidence="4 5">
    <name type="scientific">Eggerthella lenta (strain ATCC 25559 / DSM 2243 / CCUG 17323 / JCM 9979 / KCTC 3265 / NCTC 11813 / VPI 0255 / 1899 B)</name>
    <name type="common">Eubacterium lentum</name>
    <dbReference type="NCBI Taxonomy" id="479437"/>
    <lineage>
        <taxon>Bacteria</taxon>
        <taxon>Bacillati</taxon>
        <taxon>Actinomycetota</taxon>
        <taxon>Coriobacteriia</taxon>
        <taxon>Eggerthellales</taxon>
        <taxon>Eggerthellaceae</taxon>
        <taxon>Eggerthella</taxon>
    </lineage>
</organism>
<dbReference type="Pfam" id="PF13692">
    <property type="entry name" value="Glyco_trans_1_4"/>
    <property type="match status" value="1"/>
</dbReference>
<dbReference type="Proteomes" id="UP000001377">
    <property type="component" value="Chromosome"/>
</dbReference>
<dbReference type="AlphaFoldDB" id="C8WM63"/>
<dbReference type="PaxDb" id="479437-Elen_0632"/>
<dbReference type="GO" id="GO:1901137">
    <property type="term" value="P:carbohydrate derivative biosynthetic process"/>
    <property type="evidence" value="ECO:0007669"/>
    <property type="project" value="UniProtKB-ARBA"/>
</dbReference>
<gene>
    <name evidence="4" type="ordered locus">Elen_0632</name>
</gene>
<protein>
    <submittedName>
        <fullName evidence="4">Glycosyl transferase group 1</fullName>
    </submittedName>
</protein>
<dbReference type="CAZy" id="GT4">
    <property type="family name" value="Glycosyltransferase Family 4"/>
</dbReference>
<dbReference type="InterPro" id="IPR028098">
    <property type="entry name" value="Glyco_trans_4-like_N"/>
</dbReference>
<evidence type="ECO:0000256" key="2">
    <source>
        <dbReference type="ARBA" id="ARBA00022679"/>
    </source>
</evidence>
<dbReference type="Pfam" id="PF13579">
    <property type="entry name" value="Glyco_trans_4_4"/>
    <property type="match status" value="1"/>
</dbReference>
<dbReference type="EMBL" id="CP001726">
    <property type="protein sequence ID" value="ACV54617.1"/>
    <property type="molecule type" value="Genomic_DNA"/>
</dbReference>
<dbReference type="STRING" id="479437.Elen_0632"/>
<evidence type="ECO:0000313" key="5">
    <source>
        <dbReference type="Proteomes" id="UP000001377"/>
    </source>
</evidence>
<dbReference type="PANTHER" id="PTHR45947">
    <property type="entry name" value="SULFOQUINOVOSYL TRANSFERASE SQD2"/>
    <property type="match status" value="1"/>
</dbReference>
<dbReference type="KEGG" id="ele:Elen_0632"/>
<dbReference type="eggNOG" id="COG0438">
    <property type="taxonomic scope" value="Bacteria"/>
</dbReference>